<gene>
    <name evidence="10" type="ORF">ENU08_02635</name>
    <name evidence="9" type="ORF">ENU41_08570</name>
</gene>
<organism evidence="10">
    <name type="scientific">Ignisphaera aggregans</name>
    <dbReference type="NCBI Taxonomy" id="334771"/>
    <lineage>
        <taxon>Archaea</taxon>
        <taxon>Thermoproteota</taxon>
        <taxon>Thermoprotei</taxon>
        <taxon>Desulfurococcales</taxon>
        <taxon>Desulfurococcaceae</taxon>
        <taxon>Ignisphaera</taxon>
    </lineage>
</organism>
<sequence length="181" mass="19977">MQNDFMPEGALPVPNALSIIHVINEYIKLFTNIKAPVIATRDWHPPNHISFKARGGPWPPHCIQGTKGAEFHPDLMLSPNIIIVSKGYEEDKEAYSGFEGTNLDKILKSKNIRRLFVCGVATDYCVKATALDAIKLGYTVLILNDAIRGVDVPKGSIDKAVNELLNEGAIFVTFNDILSKM</sequence>
<evidence type="ECO:0000256" key="6">
    <source>
        <dbReference type="ARBA" id="ARBA00039017"/>
    </source>
</evidence>
<comment type="similarity">
    <text evidence="1">Belongs to the isochorismatase family.</text>
</comment>
<dbReference type="Pfam" id="PF00857">
    <property type="entry name" value="Isochorismatase"/>
    <property type="match status" value="1"/>
</dbReference>
<reference evidence="10" key="1">
    <citation type="journal article" date="2020" name="mSystems">
        <title>Genome- and Community-Level Interaction Insights into Carbon Utilization and Element Cycling Functions of Hydrothermarchaeota in Hydrothermal Sediment.</title>
        <authorList>
            <person name="Zhou Z."/>
            <person name="Liu Y."/>
            <person name="Xu W."/>
            <person name="Pan J."/>
            <person name="Luo Z.H."/>
            <person name="Li M."/>
        </authorList>
    </citation>
    <scope>NUCLEOTIDE SEQUENCE [LARGE SCALE GENOMIC DNA]</scope>
    <source>
        <strain evidence="10">SpSt-637</strain>
        <strain evidence="9">SpSt-667</strain>
    </source>
</reference>
<evidence type="ECO:0000313" key="10">
    <source>
        <dbReference type="EMBL" id="HGQ64125.1"/>
    </source>
</evidence>
<name>A0A7C4NKA9_9CREN</name>
<evidence type="ECO:0000256" key="3">
    <source>
        <dbReference type="ARBA" id="ARBA00022723"/>
    </source>
</evidence>
<dbReference type="GO" id="GO:0019363">
    <property type="term" value="P:pyridine nucleotide biosynthetic process"/>
    <property type="evidence" value="ECO:0007669"/>
    <property type="project" value="UniProtKB-KW"/>
</dbReference>
<evidence type="ECO:0000256" key="7">
    <source>
        <dbReference type="ARBA" id="ARBA00043224"/>
    </source>
</evidence>
<dbReference type="EMBL" id="DTCK01000045">
    <property type="protein sequence ID" value="HGQ36707.1"/>
    <property type="molecule type" value="Genomic_DNA"/>
</dbReference>
<dbReference type="InterPro" id="IPR052347">
    <property type="entry name" value="Isochorismatase_Nicotinamidase"/>
</dbReference>
<comment type="pathway">
    <text evidence="5">Cofactor biosynthesis; nicotinate biosynthesis; nicotinate from nicotinamide: step 1/1.</text>
</comment>
<dbReference type="EC" id="3.5.1.19" evidence="6"/>
<dbReference type="GO" id="GO:0046872">
    <property type="term" value="F:metal ion binding"/>
    <property type="evidence" value="ECO:0007669"/>
    <property type="project" value="UniProtKB-KW"/>
</dbReference>
<evidence type="ECO:0000256" key="2">
    <source>
        <dbReference type="ARBA" id="ARBA00022642"/>
    </source>
</evidence>
<dbReference type="InterPro" id="IPR036380">
    <property type="entry name" value="Isochorismatase-like_sf"/>
</dbReference>
<dbReference type="SUPFAM" id="SSF52499">
    <property type="entry name" value="Isochorismatase-like hydrolases"/>
    <property type="match status" value="1"/>
</dbReference>
<comment type="caution">
    <text evidence="10">The sequence shown here is derived from an EMBL/GenBank/DDBJ whole genome shotgun (WGS) entry which is preliminary data.</text>
</comment>
<evidence type="ECO:0000313" key="9">
    <source>
        <dbReference type="EMBL" id="HGQ36707.1"/>
    </source>
</evidence>
<dbReference type="EMBL" id="DTBD01000020">
    <property type="protein sequence ID" value="HGQ64125.1"/>
    <property type="molecule type" value="Genomic_DNA"/>
</dbReference>
<dbReference type="PANTHER" id="PTHR11080:SF2">
    <property type="entry name" value="LD05707P"/>
    <property type="match status" value="1"/>
</dbReference>
<evidence type="ECO:0000256" key="4">
    <source>
        <dbReference type="ARBA" id="ARBA00022801"/>
    </source>
</evidence>
<keyword evidence="2" id="KW-0662">Pyridine nucleotide biosynthesis</keyword>
<dbReference type="Gene3D" id="3.40.50.850">
    <property type="entry name" value="Isochorismatase-like"/>
    <property type="match status" value="1"/>
</dbReference>
<dbReference type="PANTHER" id="PTHR11080">
    <property type="entry name" value="PYRAZINAMIDASE/NICOTINAMIDASE"/>
    <property type="match status" value="1"/>
</dbReference>
<keyword evidence="4" id="KW-0378">Hydrolase</keyword>
<evidence type="ECO:0000256" key="1">
    <source>
        <dbReference type="ARBA" id="ARBA00006336"/>
    </source>
</evidence>
<protein>
    <recommendedName>
        <fullName evidence="6">nicotinamidase</fullName>
        <ecNumber evidence="6">3.5.1.19</ecNumber>
    </recommendedName>
    <alternativeName>
        <fullName evidence="7">Nicotinamide deamidase</fullName>
    </alternativeName>
</protein>
<evidence type="ECO:0000256" key="5">
    <source>
        <dbReference type="ARBA" id="ARBA00037900"/>
    </source>
</evidence>
<dbReference type="GO" id="GO:0008936">
    <property type="term" value="F:nicotinamidase activity"/>
    <property type="evidence" value="ECO:0007669"/>
    <property type="project" value="UniProtKB-EC"/>
</dbReference>
<accession>A0A7C4NKA9</accession>
<feature type="domain" description="Isochorismatase-like" evidence="8">
    <location>
        <begin position="1"/>
        <end position="153"/>
    </location>
</feature>
<evidence type="ECO:0000259" key="8">
    <source>
        <dbReference type="Pfam" id="PF00857"/>
    </source>
</evidence>
<dbReference type="InterPro" id="IPR000868">
    <property type="entry name" value="Isochorismatase-like_dom"/>
</dbReference>
<dbReference type="AlphaFoldDB" id="A0A7C4NKA9"/>
<dbReference type="CDD" id="cd01011">
    <property type="entry name" value="nicotinamidase"/>
    <property type="match status" value="1"/>
</dbReference>
<proteinExistence type="inferred from homology"/>
<keyword evidence="3" id="KW-0479">Metal-binding</keyword>